<dbReference type="STRING" id="1616788.AR543_20030"/>
<dbReference type="EMBL" id="CP013023">
    <property type="protein sequence ID" value="ANF98074.1"/>
    <property type="molecule type" value="Genomic_DNA"/>
</dbReference>
<dbReference type="AlphaFoldDB" id="A0A172ZKB8"/>
<reference evidence="2" key="1">
    <citation type="submission" date="2015-10" db="EMBL/GenBank/DDBJ databases">
        <title>Genome of Paenibacillus bovis sp. nov.</title>
        <authorList>
            <person name="Wu Z."/>
            <person name="Gao C."/>
            <person name="Liu Z."/>
            <person name="Zheng H."/>
        </authorList>
    </citation>
    <scope>NUCLEOTIDE SEQUENCE [LARGE SCALE GENOMIC DNA]</scope>
    <source>
        <strain evidence="2">BD3526</strain>
    </source>
</reference>
<dbReference type="KEGG" id="pbv:AR543_20030"/>
<reference evidence="1 2" key="2">
    <citation type="journal article" date="2016" name="Int. J. Syst. Evol. Microbiol.">
        <title>Paenibacillus bovis sp. nov., isolated from raw yak (Bos grunniens) milk.</title>
        <authorList>
            <person name="Gao C."/>
            <person name="Han J."/>
            <person name="Liu Z."/>
            <person name="Xu X."/>
            <person name="Hang F."/>
            <person name="Wu Z."/>
        </authorList>
    </citation>
    <scope>NUCLEOTIDE SEQUENCE [LARGE SCALE GENOMIC DNA]</scope>
    <source>
        <strain evidence="1 2">BD3526</strain>
    </source>
</reference>
<keyword evidence="2" id="KW-1185">Reference proteome</keyword>
<proteinExistence type="predicted"/>
<evidence type="ECO:0000313" key="2">
    <source>
        <dbReference type="Proteomes" id="UP000078148"/>
    </source>
</evidence>
<sequence length="193" mass="22343">MAQRLATEYIKASLQLSKDQMSQFIHYAEDPHVHHRVKVLDNGCQEIVFGTRNGEEVHLPFDLKEGSYVCELSFRLVNPHLTNMIRKLFVAFKGSGVVNRIYKGFTMIYDYEQGVVQRITEHTAEGEKLIYRQKNASLELKTRLQSTSIETDIELVRRIVDQLLDQRNASAGPYEEIDQELQLQARRLFSLEA</sequence>
<protein>
    <submittedName>
        <fullName evidence="1">Non-ribosomal peptide synthetase module</fullName>
    </submittedName>
</protein>
<organism evidence="1 2">
    <name type="scientific">Paenibacillus bovis</name>
    <dbReference type="NCBI Taxonomy" id="1616788"/>
    <lineage>
        <taxon>Bacteria</taxon>
        <taxon>Bacillati</taxon>
        <taxon>Bacillota</taxon>
        <taxon>Bacilli</taxon>
        <taxon>Bacillales</taxon>
        <taxon>Paenibacillaceae</taxon>
        <taxon>Paenibacillus</taxon>
    </lineage>
</organism>
<dbReference type="Proteomes" id="UP000078148">
    <property type="component" value="Chromosome"/>
</dbReference>
<evidence type="ECO:0000313" key="1">
    <source>
        <dbReference type="EMBL" id="ANF98074.1"/>
    </source>
</evidence>
<gene>
    <name evidence="1" type="ORF">AR543_20030</name>
</gene>
<name>A0A172ZKB8_9BACL</name>
<accession>A0A172ZKB8</accession>
<dbReference type="OrthoDB" id="2880119at2"/>
<dbReference type="RefSeq" id="WP_060536153.1">
    <property type="nucleotide sequence ID" value="NZ_CP013023.1"/>
</dbReference>